<dbReference type="PANTHER" id="PTHR13522:SF3">
    <property type="entry name" value="U6 SNRNA PHOSPHODIESTERASE 1"/>
    <property type="match status" value="1"/>
</dbReference>
<keyword evidence="9" id="KW-1185">Reference proteome</keyword>
<feature type="compositionally biased region" description="Basic and acidic residues" evidence="7">
    <location>
        <begin position="153"/>
        <end position="165"/>
    </location>
</feature>
<evidence type="ECO:0000256" key="5">
    <source>
        <dbReference type="ARBA" id="ARBA00029543"/>
    </source>
</evidence>
<dbReference type="InterPro" id="IPR027521">
    <property type="entry name" value="Usb1"/>
</dbReference>
<feature type="compositionally biased region" description="Low complexity" evidence="7">
    <location>
        <begin position="9"/>
        <end position="18"/>
    </location>
</feature>
<comment type="caution">
    <text evidence="8">The sequence shown here is derived from an EMBL/GenBank/DDBJ whole genome shotgun (WGS) entry which is preliminary data.</text>
</comment>
<keyword evidence="2" id="KW-0378">Hydrolase</keyword>
<evidence type="ECO:0000256" key="4">
    <source>
        <dbReference type="ARBA" id="ARBA00023242"/>
    </source>
</evidence>
<accession>A0ABD3Q2P9</accession>
<feature type="region of interest" description="Disordered" evidence="7">
    <location>
        <begin position="1"/>
        <end position="34"/>
    </location>
</feature>
<feature type="region of interest" description="Disordered" evidence="7">
    <location>
        <begin position="50"/>
        <end position="98"/>
    </location>
</feature>
<keyword evidence="3" id="KW-0456">Lyase</keyword>
<evidence type="ECO:0000256" key="2">
    <source>
        <dbReference type="ARBA" id="ARBA00022801"/>
    </source>
</evidence>
<organism evidence="8 9">
    <name type="scientific">Cyclotella atomus</name>
    <dbReference type="NCBI Taxonomy" id="382360"/>
    <lineage>
        <taxon>Eukaryota</taxon>
        <taxon>Sar</taxon>
        <taxon>Stramenopiles</taxon>
        <taxon>Ochrophyta</taxon>
        <taxon>Bacillariophyta</taxon>
        <taxon>Coscinodiscophyceae</taxon>
        <taxon>Thalassiosirophycidae</taxon>
        <taxon>Stephanodiscales</taxon>
        <taxon>Stephanodiscaceae</taxon>
        <taxon>Cyclotella</taxon>
    </lineage>
</organism>
<name>A0ABD3Q2P9_9STRA</name>
<evidence type="ECO:0000313" key="8">
    <source>
        <dbReference type="EMBL" id="KAL3794623.1"/>
    </source>
</evidence>
<reference evidence="8 9" key="1">
    <citation type="submission" date="2024-10" db="EMBL/GenBank/DDBJ databases">
        <title>Updated reference genomes for cyclostephanoid diatoms.</title>
        <authorList>
            <person name="Roberts W.R."/>
            <person name="Alverson A.J."/>
        </authorList>
    </citation>
    <scope>NUCLEOTIDE SEQUENCE [LARGE SCALE GENOMIC DNA]</scope>
    <source>
        <strain evidence="8 9">AJA010-31</strain>
    </source>
</reference>
<keyword evidence="4" id="KW-0539">Nucleus</keyword>
<evidence type="ECO:0000313" key="9">
    <source>
        <dbReference type="Proteomes" id="UP001530400"/>
    </source>
</evidence>
<keyword evidence="1" id="KW-0540">Nuclease</keyword>
<dbReference type="GO" id="GO:0016787">
    <property type="term" value="F:hydrolase activity"/>
    <property type="evidence" value="ECO:0007669"/>
    <property type="project" value="UniProtKB-KW"/>
</dbReference>
<dbReference type="PANTHER" id="PTHR13522">
    <property type="entry name" value="U6 SNRNA PHOSPHODIESTERASE 1"/>
    <property type="match status" value="1"/>
</dbReference>
<dbReference type="Gene3D" id="3.90.1140.10">
    <property type="entry name" value="Cyclic phosphodiesterase"/>
    <property type="match status" value="1"/>
</dbReference>
<evidence type="ECO:0000256" key="7">
    <source>
        <dbReference type="SAM" id="MobiDB-lite"/>
    </source>
</evidence>
<feature type="region of interest" description="Disordered" evidence="7">
    <location>
        <begin position="152"/>
        <end position="180"/>
    </location>
</feature>
<dbReference type="GO" id="GO:0016829">
    <property type="term" value="F:lyase activity"/>
    <property type="evidence" value="ECO:0007669"/>
    <property type="project" value="UniProtKB-KW"/>
</dbReference>
<dbReference type="Proteomes" id="UP001530400">
    <property type="component" value="Unassembled WGS sequence"/>
</dbReference>
<sequence length="456" mass="50391">MDQLLQYDSCSSSSSSSSIFQTRKRKRQPASDNVNVLTNDEQNALIQHHAHNTGGAGSGGYCEEGSSDFDGEECPREGETHIVDNTCNGKRNRPDGLSTSQVVIAGDSDSSDNPDTNHLHAFERSNPHWEGRWTGHLFLPLPPLNQLDALDETSSRNEEPAHEVASDLDGSSDDDTIGSEEALSESRAFLPALRVIIRYWAVVLQESFHHDTSNDKECNNDRTTITIVPHIPMKNDSMRTPGTTLPDMEGVSDQERKDLATQNGSLHISLSRPIYLPAPSVDSFLQSITKCINAILSPSTLYANTTQRGKIFHLRPHEAAIFTNDLQNRSFLTIPIAGQNAQWIKRALLPPIDATMKKFGLESYYSEKGESCVLHVSVASVKGNMMKRMLDARCSAGKYDVSDLRSIALFPSKHSLSDGAKSEMDYVLKSIPMSIPIRLDTVQCQFGKVKEVTIKF</sequence>
<protein>
    <recommendedName>
        <fullName evidence="5">U6 snRNA phosphodiesterase 1</fullName>
    </recommendedName>
    <alternativeName>
        <fullName evidence="6">3'-5' RNA exonuclease USB1</fullName>
    </alternativeName>
</protein>
<evidence type="ECO:0000256" key="6">
    <source>
        <dbReference type="ARBA" id="ARBA00030030"/>
    </source>
</evidence>
<evidence type="ECO:0000256" key="3">
    <source>
        <dbReference type="ARBA" id="ARBA00023239"/>
    </source>
</evidence>
<feature type="compositionally biased region" description="Basic and acidic residues" evidence="7">
    <location>
        <begin position="73"/>
        <end position="82"/>
    </location>
</feature>
<dbReference type="EMBL" id="JALLPJ020000346">
    <property type="protein sequence ID" value="KAL3794623.1"/>
    <property type="molecule type" value="Genomic_DNA"/>
</dbReference>
<gene>
    <name evidence="8" type="ORF">ACHAWO_007489</name>
</gene>
<proteinExistence type="predicted"/>
<evidence type="ECO:0000256" key="1">
    <source>
        <dbReference type="ARBA" id="ARBA00022722"/>
    </source>
</evidence>
<dbReference type="Pfam" id="PF09749">
    <property type="entry name" value="HVSL"/>
    <property type="match status" value="1"/>
</dbReference>
<dbReference type="GO" id="GO:0004518">
    <property type="term" value="F:nuclease activity"/>
    <property type="evidence" value="ECO:0007669"/>
    <property type="project" value="UniProtKB-KW"/>
</dbReference>
<dbReference type="AlphaFoldDB" id="A0ABD3Q2P9"/>